<comment type="caution">
    <text evidence="4">The sequence shown here is derived from an EMBL/GenBank/DDBJ whole genome shotgun (WGS) entry which is preliminary data.</text>
</comment>
<proteinExistence type="inferred from homology"/>
<gene>
    <name evidence="4" type="ORF">WMW72_08815</name>
</gene>
<organism evidence="4 5">
    <name type="scientific">Paenibacillus filicis</name>
    <dbReference type="NCBI Taxonomy" id="669464"/>
    <lineage>
        <taxon>Bacteria</taxon>
        <taxon>Bacillati</taxon>
        <taxon>Bacillota</taxon>
        <taxon>Bacilli</taxon>
        <taxon>Bacillales</taxon>
        <taxon>Paenibacillaceae</taxon>
        <taxon>Paenibacillus</taxon>
    </lineage>
</organism>
<protein>
    <submittedName>
        <fullName evidence="4">Extracellular solute-binding protein</fullName>
    </submittedName>
</protein>
<evidence type="ECO:0000256" key="3">
    <source>
        <dbReference type="SAM" id="SignalP"/>
    </source>
</evidence>
<evidence type="ECO:0000256" key="2">
    <source>
        <dbReference type="ARBA" id="ARBA00022448"/>
    </source>
</evidence>
<dbReference type="InterPro" id="IPR006059">
    <property type="entry name" value="SBP"/>
</dbReference>
<dbReference type="RefSeq" id="WP_341415060.1">
    <property type="nucleotide sequence ID" value="NZ_JBBPCC010000004.1"/>
</dbReference>
<dbReference type="Gene3D" id="3.40.190.10">
    <property type="entry name" value="Periplasmic binding protein-like II"/>
    <property type="match status" value="2"/>
</dbReference>
<keyword evidence="2" id="KW-0813">Transport</keyword>
<keyword evidence="5" id="KW-1185">Reference proteome</keyword>
<reference evidence="4 5" key="1">
    <citation type="submission" date="2024-04" db="EMBL/GenBank/DDBJ databases">
        <title>draft genome sequnece of Paenibacillus filicis.</title>
        <authorList>
            <person name="Kim D.-U."/>
        </authorList>
    </citation>
    <scope>NUCLEOTIDE SEQUENCE [LARGE SCALE GENOMIC DNA]</scope>
    <source>
        <strain evidence="4 5">KACC14197</strain>
    </source>
</reference>
<name>A0ABU9DGJ7_9BACL</name>
<dbReference type="InterPro" id="IPR050490">
    <property type="entry name" value="Bact_solute-bd_prot1"/>
</dbReference>
<dbReference type="PANTHER" id="PTHR43649">
    <property type="entry name" value="ARABINOSE-BINDING PROTEIN-RELATED"/>
    <property type="match status" value="1"/>
</dbReference>
<sequence length="434" mass="47560">MKVKIQAIAAAAMLTSLLAACSQSADQPSGAGAPASAKEEAKAGQTVQISAQLHVTPNLTAEFWDGVIKKFEEQNPGVKIKRVQAPEDPEQYVKMLLASGDMPDVVHNVRFPDLVKANALKPFELDDDIKKIRDVESGFINGKLYNLNDVVQPQSLIFYNKKMFADAGITSTPKTWDELMADAEKLKQKSFTPFLTSGEWVTGFTMSVLSAPDTFGQNVRWYADRAAGKVHFTDDNWKTAAQRWVDMNAKGYFNKGALSLSYTQLEQQFLKGAGAMYPMGSWFTAAEKDAKDKGFEVGVFAVPSTNGDLRLAGGINQSGFGISQKSKHADIALKFVKFLLLDRDNHKAIIEKDALISNLKDPVDYPMTPLQTEIAKLVKEAKVLSGHVNVEVGDSVGAPGMAEEFNKAAQNLLMGNKVDQVLKSLDEMWDKNSK</sequence>
<dbReference type="EMBL" id="JBBPCC010000004">
    <property type="protein sequence ID" value="MEK8128000.1"/>
    <property type="molecule type" value="Genomic_DNA"/>
</dbReference>
<comment type="similarity">
    <text evidence="1">Belongs to the bacterial solute-binding protein 1 family.</text>
</comment>
<dbReference type="Pfam" id="PF01547">
    <property type="entry name" value="SBP_bac_1"/>
    <property type="match status" value="1"/>
</dbReference>
<keyword evidence="3" id="KW-0732">Signal</keyword>
<evidence type="ECO:0000256" key="1">
    <source>
        <dbReference type="ARBA" id="ARBA00008520"/>
    </source>
</evidence>
<accession>A0ABU9DGJ7</accession>
<feature type="signal peptide" evidence="3">
    <location>
        <begin position="1"/>
        <end position="25"/>
    </location>
</feature>
<feature type="chain" id="PRO_5045255504" evidence="3">
    <location>
        <begin position="26"/>
        <end position="434"/>
    </location>
</feature>
<evidence type="ECO:0000313" key="4">
    <source>
        <dbReference type="EMBL" id="MEK8128000.1"/>
    </source>
</evidence>
<dbReference type="PROSITE" id="PS51257">
    <property type="entry name" value="PROKAR_LIPOPROTEIN"/>
    <property type="match status" value="1"/>
</dbReference>
<dbReference type="PANTHER" id="PTHR43649:SF29">
    <property type="entry name" value="OSMOPROTECTIVE COMPOUNDS-BINDING PROTEIN GGTB"/>
    <property type="match status" value="1"/>
</dbReference>
<evidence type="ECO:0000313" key="5">
    <source>
        <dbReference type="Proteomes" id="UP001469365"/>
    </source>
</evidence>
<dbReference type="Proteomes" id="UP001469365">
    <property type="component" value="Unassembled WGS sequence"/>
</dbReference>
<dbReference type="SUPFAM" id="SSF53850">
    <property type="entry name" value="Periplasmic binding protein-like II"/>
    <property type="match status" value="1"/>
</dbReference>